<dbReference type="GO" id="GO:0006813">
    <property type="term" value="P:potassium ion transport"/>
    <property type="evidence" value="ECO:0007669"/>
    <property type="project" value="TreeGrafter"/>
</dbReference>
<sequence length="352" mass="39660">MSSVVASLGLRTGNVTRARILAVPLVRPKLPSPSTSSSSPSNSHPQSEHNRNVLTYYQFQLSNSEDGARPEDGALELKDGKRKKRKGWIPRGGVSSWLQAKAAELWAGFGRAEGGWKLKTFQMGERIMDRLDFEELALKSIDPSMGPTVSHPRSNFMQRGEKGLVSFQIPLLYPPSITPPENALEQLRKDVEHRTPIHRKGFYTWMFLAPLTTPFIIVPVIPNLPFFFCVWRSWSHYRAYRSSQYLQSLLDKDLIVPQASQVLDKLYEEYHPSKSPFASESSKEAQQPARISNGSATSSRNGNGEGEGGYEMLLAKEAVPELVRRFELRPDPSGDLYRALEQARMRMEKGKI</sequence>
<feature type="region of interest" description="Disordered" evidence="1">
    <location>
        <begin position="28"/>
        <end position="49"/>
    </location>
</feature>
<dbReference type="HOGENOM" id="CLU_043838_1_0_1"/>
<name>D6RP05_COPC7</name>
<dbReference type="VEuPathDB" id="FungiDB:CC1G_14942"/>
<accession>D6RP05</accession>
<keyword evidence="4" id="KW-1185">Reference proteome</keyword>
<feature type="transmembrane region" description="Helical" evidence="2">
    <location>
        <begin position="202"/>
        <end position="231"/>
    </location>
</feature>
<feature type="compositionally biased region" description="Polar residues" evidence="1">
    <location>
        <begin position="289"/>
        <end position="300"/>
    </location>
</feature>
<dbReference type="EMBL" id="AACS02000008">
    <property type="protein sequence ID" value="EFI27117.1"/>
    <property type="molecule type" value="Genomic_DNA"/>
</dbReference>
<dbReference type="RefSeq" id="XP_002910611.1">
    <property type="nucleotide sequence ID" value="XM_002910565.1"/>
</dbReference>
<evidence type="ECO:0008006" key="5">
    <source>
        <dbReference type="Google" id="ProtNLM"/>
    </source>
</evidence>
<dbReference type="Proteomes" id="UP000001861">
    <property type="component" value="Unassembled WGS sequence"/>
</dbReference>
<proteinExistence type="predicted"/>
<keyword evidence="2" id="KW-0472">Membrane</keyword>
<gene>
    <name evidence="3" type="ORF">CC1G_14942</name>
</gene>
<dbReference type="GO" id="GO:0005743">
    <property type="term" value="C:mitochondrial inner membrane"/>
    <property type="evidence" value="ECO:0007669"/>
    <property type="project" value="TreeGrafter"/>
</dbReference>
<dbReference type="Pfam" id="PF10173">
    <property type="entry name" value="Mit_KHE1"/>
    <property type="match status" value="1"/>
</dbReference>
<dbReference type="OrthoDB" id="5562676at2759"/>
<keyword evidence="2" id="KW-1133">Transmembrane helix</keyword>
<dbReference type="eggNOG" id="KOG4539">
    <property type="taxonomic scope" value="Eukaryota"/>
</dbReference>
<dbReference type="GeneID" id="9379360"/>
<organism evidence="3 4">
    <name type="scientific">Coprinopsis cinerea (strain Okayama-7 / 130 / ATCC MYA-4618 / FGSC 9003)</name>
    <name type="common">Inky cap fungus</name>
    <name type="synonym">Hormographiella aspergillata</name>
    <dbReference type="NCBI Taxonomy" id="240176"/>
    <lineage>
        <taxon>Eukaryota</taxon>
        <taxon>Fungi</taxon>
        <taxon>Dikarya</taxon>
        <taxon>Basidiomycota</taxon>
        <taxon>Agaricomycotina</taxon>
        <taxon>Agaricomycetes</taxon>
        <taxon>Agaricomycetidae</taxon>
        <taxon>Agaricales</taxon>
        <taxon>Agaricineae</taxon>
        <taxon>Psathyrellaceae</taxon>
        <taxon>Coprinopsis</taxon>
    </lineage>
</organism>
<comment type="caution">
    <text evidence="3">The sequence shown here is derived from an EMBL/GenBank/DDBJ whole genome shotgun (WGS) entry which is preliminary data.</text>
</comment>
<dbReference type="OMA" id="IWRSWSH"/>
<dbReference type="InParanoid" id="D6RP05"/>
<evidence type="ECO:0000313" key="4">
    <source>
        <dbReference type="Proteomes" id="UP000001861"/>
    </source>
</evidence>
<dbReference type="GO" id="GO:1902600">
    <property type="term" value="P:proton transmembrane transport"/>
    <property type="evidence" value="ECO:0007669"/>
    <property type="project" value="TreeGrafter"/>
</dbReference>
<reference evidence="3 4" key="1">
    <citation type="journal article" date="2010" name="Proc. Natl. Acad. Sci. U.S.A.">
        <title>Insights into evolution of multicellular fungi from the assembled chromosomes of the mushroom Coprinopsis cinerea (Coprinus cinereus).</title>
        <authorList>
            <person name="Stajich J.E."/>
            <person name="Wilke S.K."/>
            <person name="Ahren D."/>
            <person name="Au C.H."/>
            <person name="Birren B.W."/>
            <person name="Borodovsky M."/>
            <person name="Burns C."/>
            <person name="Canback B."/>
            <person name="Casselton L.A."/>
            <person name="Cheng C.K."/>
            <person name="Deng J."/>
            <person name="Dietrich F.S."/>
            <person name="Fargo D.C."/>
            <person name="Farman M.L."/>
            <person name="Gathman A.C."/>
            <person name="Goldberg J."/>
            <person name="Guigo R."/>
            <person name="Hoegger P.J."/>
            <person name="Hooker J.B."/>
            <person name="Huggins A."/>
            <person name="James T.Y."/>
            <person name="Kamada T."/>
            <person name="Kilaru S."/>
            <person name="Kodira C."/>
            <person name="Kues U."/>
            <person name="Kupfer D."/>
            <person name="Kwan H.S."/>
            <person name="Lomsadze A."/>
            <person name="Li W."/>
            <person name="Lilly W.W."/>
            <person name="Ma L.J."/>
            <person name="Mackey A.J."/>
            <person name="Manning G."/>
            <person name="Martin F."/>
            <person name="Muraguchi H."/>
            <person name="Natvig D.O."/>
            <person name="Palmerini H."/>
            <person name="Ramesh M.A."/>
            <person name="Rehmeyer C.J."/>
            <person name="Roe B.A."/>
            <person name="Shenoy N."/>
            <person name="Stanke M."/>
            <person name="Ter-Hovhannisyan V."/>
            <person name="Tunlid A."/>
            <person name="Velagapudi R."/>
            <person name="Vision T.J."/>
            <person name="Zeng Q."/>
            <person name="Zolan M.E."/>
            <person name="Pukkila P.J."/>
        </authorList>
    </citation>
    <scope>NUCLEOTIDE SEQUENCE [LARGE SCALE GENOMIC DNA]</scope>
    <source>
        <strain evidence="4">Okayama-7 / 130 / ATCC MYA-4618 / FGSC 9003</strain>
    </source>
</reference>
<keyword evidence="2" id="KW-0812">Transmembrane</keyword>
<dbReference type="PANTHER" id="PTHR28062">
    <property type="entry name" value="K+-H+ EXCHANGE-LIKE PROTEIN"/>
    <property type="match status" value="1"/>
</dbReference>
<feature type="region of interest" description="Disordered" evidence="1">
    <location>
        <begin position="274"/>
        <end position="309"/>
    </location>
</feature>
<evidence type="ECO:0000256" key="1">
    <source>
        <dbReference type="SAM" id="MobiDB-lite"/>
    </source>
</evidence>
<dbReference type="PANTHER" id="PTHR28062:SF1">
    <property type="entry name" value="TRANSMEMBRANE PROTEIN"/>
    <property type="match status" value="1"/>
</dbReference>
<protein>
    <recommendedName>
        <fullName evidence="5">Mitochondrial K+-H+ exchange-related-domain-containing protein</fullName>
    </recommendedName>
</protein>
<dbReference type="AlphaFoldDB" id="D6RP05"/>
<feature type="compositionally biased region" description="Low complexity" evidence="1">
    <location>
        <begin position="32"/>
        <end position="45"/>
    </location>
</feature>
<evidence type="ECO:0000256" key="2">
    <source>
        <dbReference type="SAM" id="Phobius"/>
    </source>
</evidence>
<evidence type="ECO:0000313" key="3">
    <source>
        <dbReference type="EMBL" id="EFI27117.1"/>
    </source>
</evidence>
<dbReference type="InterPro" id="IPR018786">
    <property type="entry name" value="Mit_KHE1"/>
</dbReference>
<dbReference type="KEGG" id="cci:CC1G_14942"/>